<dbReference type="EMBL" id="RBNI01010330">
    <property type="protein sequence ID" value="RUP43779.1"/>
    <property type="molecule type" value="Genomic_DNA"/>
</dbReference>
<feature type="compositionally biased region" description="Low complexity" evidence="2">
    <location>
        <begin position="90"/>
        <end position="99"/>
    </location>
</feature>
<evidence type="ECO:0000313" key="3">
    <source>
        <dbReference type="EMBL" id="RUP43779.1"/>
    </source>
</evidence>
<dbReference type="Proteomes" id="UP000268093">
    <property type="component" value="Unassembled WGS sequence"/>
</dbReference>
<reference evidence="3 4" key="1">
    <citation type="journal article" date="2018" name="New Phytol.">
        <title>Phylogenomics of Endogonaceae and evolution of mycorrhizas within Mucoromycota.</title>
        <authorList>
            <person name="Chang Y."/>
            <person name="Desiro A."/>
            <person name="Na H."/>
            <person name="Sandor L."/>
            <person name="Lipzen A."/>
            <person name="Clum A."/>
            <person name="Barry K."/>
            <person name="Grigoriev I.V."/>
            <person name="Martin F.M."/>
            <person name="Stajich J.E."/>
            <person name="Smith M.E."/>
            <person name="Bonito G."/>
            <person name="Spatafora J.W."/>
        </authorList>
    </citation>
    <scope>NUCLEOTIDE SEQUENCE [LARGE SCALE GENOMIC DNA]</scope>
    <source>
        <strain evidence="3 4">GMNB39</strain>
    </source>
</reference>
<feature type="coiled-coil region" evidence="1">
    <location>
        <begin position="246"/>
        <end position="357"/>
    </location>
</feature>
<protein>
    <recommendedName>
        <fullName evidence="5">Programmed cell death protein 7</fullName>
    </recommendedName>
</protein>
<evidence type="ECO:0008006" key="5">
    <source>
        <dbReference type="Google" id="ProtNLM"/>
    </source>
</evidence>
<feature type="compositionally biased region" description="Pro residues" evidence="2">
    <location>
        <begin position="27"/>
        <end position="39"/>
    </location>
</feature>
<dbReference type="InterPro" id="IPR031974">
    <property type="entry name" value="PDCD7"/>
</dbReference>
<dbReference type="OrthoDB" id="2289628at2759"/>
<feature type="compositionally biased region" description="Pro residues" evidence="2">
    <location>
        <begin position="55"/>
        <end position="77"/>
    </location>
</feature>
<evidence type="ECO:0000256" key="2">
    <source>
        <dbReference type="SAM" id="MobiDB-lite"/>
    </source>
</evidence>
<gene>
    <name evidence="3" type="ORF">BC936DRAFT_136740</name>
</gene>
<dbReference type="InterPro" id="IPR052831">
    <property type="entry name" value="Apoptosis_promoter"/>
</dbReference>
<evidence type="ECO:0000313" key="4">
    <source>
        <dbReference type="Proteomes" id="UP000268093"/>
    </source>
</evidence>
<organism evidence="3 4">
    <name type="scientific">Jimgerdemannia flammicorona</name>
    <dbReference type="NCBI Taxonomy" id="994334"/>
    <lineage>
        <taxon>Eukaryota</taxon>
        <taxon>Fungi</taxon>
        <taxon>Fungi incertae sedis</taxon>
        <taxon>Mucoromycota</taxon>
        <taxon>Mucoromycotina</taxon>
        <taxon>Endogonomycetes</taxon>
        <taxon>Endogonales</taxon>
        <taxon>Endogonaceae</taxon>
        <taxon>Jimgerdemannia</taxon>
    </lineage>
</organism>
<comment type="caution">
    <text evidence="3">The sequence shown here is derived from an EMBL/GenBank/DDBJ whole genome shotgun (WGS) entry which is preliminary data.</text>
</comment>
<dbReference type="Pfam" id="PF16021">
    <property type="entry name" value="PDCD7"/>
    <property type="match status" value="1"/>
</dbReference>
<dbReference type="PANTHER" id="PTHR48190">
    <property type="entry name" value="PROGRAMMED CELL DEATH PROTEIN 7"/>
    <property type="match status" value="1"/>
</dbReference>
<sequence length="444" mass="51325">MNPTYPQQNRPYQFRPPPQPHQQYSFAPPPPSLQFPFPPQSTFQPLPFISQLPIQGPPPPWPPGVPPPFQPPQPPPTAQFTAASQFQPPSAKGGASSARSGVLSARSGVLSAVAERTRLVLDHAPLSIDQLWLNDLLESKITATSSTVKLPNEGIVEARNKLWRATKLREQLGALVEELEENQRRYTIEHWKATVEKAEAAKKEMETILAQFAGPTALTELRRKLSKIRRHKKWQKKHIKKLQSVRDERERRRETLHKDIDDWRAEWIAMEAVRKQEEARKKEAEKVVQEAEANKNKHRDLTRLLEKVQKLRDLRREKMKREGHFFPGEDDEFFNRIRALNDALKLEEQRLDRATTEATETHLQQAIERERERELEREEQPRDAATGYWLQAELDLRALVAVRRQWDYFLTGAEDMEGSRIPGKWVEASPPANWVWASALVRAD</sequence>
<name>A0A433CYW9_9FUNG</name>
<feature type="compositionally biased region" description="Polar residues" evidence="2">
    <location>
        <begin position="1"/>
        <end position="11"/>
    </location>
</feature>
<dbReference type="AlphaFoldDB" id="A0A433CYW9"/>
<dbReference type="PANTHER" id="PTHR48190:SF2">
    <property type="entry name" value="PROGRAMMED CELL DEATH PROTEIN 7"/>
    <property type="match status" value="1"/>
</dbReference>
<evidence type="ECO:0000256" key="1">
    <source>
        <dbReference type="SAM" id="Coils"/>
    </source>
</evidence>
<feature type="compositionally biased region" description="Polar residues" evidence="2">
    <location>
        <begin position="78"/>
        <end position="88"/>
    </location>
</feature>
<keyword evidence="4" id="KW-1185">Reference proteome</keyword>
<dbReference type="GO" id="GO:0005689">
    <property type="term" value="C:U12-type spliceosomal complex"/>
    <property type="evidence" value="ECO:0007669"/>
    <property type="project" value="TreeGrafter"/>
</dbReference>
<proteinExistence type="predicted"/>
<keyword evidence="1" id="KW-0175">Coiled coil</keyword>
<feature type="coiled-coil region" evidence="1">
    <location>
        <begin position="162"/>
        <end position="208"/>
    </location>
</feature>
<feature type="region of interest" description="Disordered" evidence="2">
    <location>
        <begin position="1"/>
        <end position="99"/>
    </location>
</feature>
<accession>A0A433CYW9</accession>